<organism evidence="2 3">
    <name type="scientific">Lentilactobacillus diolivorans DSM 14421</name>
    <dbReference type="NCBI Taxonomy" id="1423739"/>
    <lineage>
        <taxon>Bacteria</taxon>
        <taxon>Bacillati</taxon>
        <taxon>Bacillota</taxon>
        <taxon>Bacilli</taxon>
        <taxon>Lactobacillales</taxon>
        <taxon>Lactobacillaceae</taxon>
        <taxon>Lentilactobacillus</taxon>
    </lineage>
</organism>
<feature type="transmembrane region" description="Helical" evidence="1">
    <location>
        <begin position="99"/>
        <end position="119"/>
    </location>
</feature>
<protein>
    <submittedName>
        <fullName evidence="2">TIGR01906 family protein</fullName>
    </submittedName>
</protein>
<dbReference type="Proteomes" id="UP000052013">
    <property type="component" value="Unassembled WGS sequence"/>
</dbReference>
<feature type="transmembrane region" description="Helical" evidence="1">
    <location>
        <begin position="126"/>
        <end position="150"/>
    </location>
</feature>
<comment type="caution">
    <text evidence="2">The sequence shown here is derived from an EMBL/GenBank/DDBJ whole genome shotgun (WGS) entry which is preliminary data.</text>
</comment>
<dbReference type="InterPro" id="IPR010178">
    <property type="entry name" value="Lit"/>
</dbReference>
<sequence>MNGGHNVKLTLKQTGLAILFFLGCLATAVFLTINSIWLFDINISFLHLRTATGLTASQMHTDYVQIINYLQNPWKTALKFLYFTSSPNGLQHFKDVRHLVMINNSVGIILLPICGYALVSLNKKSLTWLLITPIKLMVVASLVIISLMIVNFNQVFIYFHELLFRNQDWIFDPNFDPVINMLPDTFFLECFMLFFFFFFGLLGLIYWLGKRSLGILHNNPQD</sequence>
<dbReference type="NCBIfam" id="TIGR01906">
    <property type="entry name" value="integ_TIGR01906"/>
    <property type="match status" value="1"/>
</dbReference>
<name>A0A0R1SJH8_9LACO</name>
<gene>
    <name evidence="2" type="ORF">FC85_GL002154</name>
</gene>
<evidence type="ECO:0000256" key="1">
    <source>
        <dbReference type="SAM" id="Phobius"/>
    </source>
</evidence>
<accession>A0A0R1SJH8</accession>
<feature type="transmembrane region" description="Helical" evidence="1">
    <location>
        <begin position="16"/>
        <end position="39"/>
    </location>
</feature>
<evidence type="ECO:0000313" key="2">
    <source>
        <dbReference type="EMBL" id="KRL68937.1"/>
    </source>
</evidence>
<dbReference type="Pfam" id="PF07314">
    <property type="entry name" value="Lit"/>
    <property type="match status" value="1"/>
</dbReference>
<reference evidence="2 3" key="1">
    <citation type="journal article" date="2015" name="Genome Announc.">
        <title>Expanding the biotechnology potential of lactobacilli through comparative genomics of 213 strains and associated genera.</title>
        <authorList>
            <person name="Sun Z."/>
            <person name="Harris H.M."/>
            <person name="McCann A."/>
            <person name="Guo C."/>
            <person name="Argimon S."/>
            <person name="Zhang W."/>
            <person name="Yang X."/>
            <person name="Jeffery I.B."/>
            <person name="Cooney J.C."/>
            <person name="Kagawa T.F."/>
            <person name="Liu W."/>
            <person name="Song Y."/>
            <person name="Salvetti E."/>
            <person name="Wrobel A."/>
            <person name="Rasinkangas P."/>
            <person name="Parkhill J."/>
            <person name="Rea M.C."/>
            <person name="O'Sullivan O."/>
            <person name="Ritari J."/>
            <person name="Douillard F.P."/>
            <person name="Paul Ross R."/>
            <person name="Yang R."/>
            <person name="Briner A.E."/>
            <person name="Felis G.E."/>
            <person name="de Vos W.M."/>
            <person name="Barrangou R."/>
            <person name="Klaenhammer T.R."/>
            <person name="Caufield P.W."/>
            <person name="Cui Y."/>
            <person name="Zhang H."/>
            <person name="O'Toole P.W."/>
        </authorList>
    </citation>
    <scope>NUCLEOTIDE SEQUENCE [LARGE SCALE GENOMIC DNA]</scope>
    <source>
        <strain evidence="2 3">DSM 14421</strain>
    </source>
</reference>
<keyword evidence="1" id="KW-0812">Transmembrane</keyword>
<keyword evidence="1" id="KW-1133">Transmembrane helix</keyword>
<dbReference type="AlphaFoldDB" id="A0A0R1SJH8"/>
<feature type="transmembrane region" description="Helical" evidence="1">
    <location>
        <begin position="186"/>
        <end position="208"/>
    </location>
</feature>
<dbReference type="PATRIC" id="fig|1423739.3.peg.2243"/>
<dbReference type="EMBL" id="AZEY01000020">
    <property type="protein sequence ID" value="KRL68937.1"/>
    <property type="molecule type" value="Genomic_DNA"/>
</dbReference>
<evidence type="ECO:0000313" key="3">
    <source>
        <dbReference type="Proteomes" id="UP000052013"/>
    </source>
</evidence>
<dbReference type="STRING" id="1423739.FC85_GL002154"/>
<keyword evidence="1" id="KW-0472">Membrane</keyword>
<proteinExistence type="predicted"/>